<dbReference type="EMBL" id="LAZR01055618">
    <property type="protein sequence ID" value="KKK75973.1"/>
    <property type="molecule type" value="Genomic_DNA"/>
</dbReference>
<gene>
    <name evidence="1" type="ORF">LCGC14_2868350</name>
</gene>
<name>A0A0F8Y3W9_9ZZZZ</name>
<sequence length="86" mass="9772">MLSFTKMWYITKDGQRTGYELEETPGGFALWGPCEMNHTEGEECFSCGDTDEAIVGACIKTSDFKPSEPNMISDKVEPPFDFERYQ</sequence>
<organism evidence="1">
    <name type="scientific">marine sediment metagenome</name>
    <dbReference type="NCBI Taxonomy" id="412755"/>
    <lineage>
        <taxon>unclassified sequences</taxon>
        <taxon>metagenomes</taxon>
        <taxon>ecological metagenomes</taxon>
    </lineage>
</organism>
<dbReference type="AlphaFoldDB" id="A0A0F8Y3W9"/>
<accession>A0A0F8Y3W9</accession>
<reference evidence="1" key="1">
    <citation type="journal article" date="2015" name="Nature">
        <title>Complex archaea that bridge the gap between prokaryotes and eukaryotes.</title>
        <authorList>
            <person name="Spang A."/>
            <person name="Saw J.H."/>
            <person name="Jorgensen S.L."/>
            <person name="Zaremba-Niedzwiedzka K."/>
            <person name="Martijn J."/>
            <person name="Lind A.E."/>
            <person name="van Eijk R."/>
            <person name="Schleper C."/>
            <person name="Guy L."/>
            <person name="Ettema T.J."/>
        </authorList>
    </citation>
    <scope>NUCLEOTIDE SEQUENCE</scope>
</reference>
<evidence type="ECO:0000313" key="1">
    <source>
        <dbReference type="EMBL" id="KKK75973.1"/>
    </source>
</evidence>
<protein>
    <submittedName>
        <fullName evidence="1">Uncharacterized protein</fullName>
    </submittedName>
</protein>
<comment type="caution">
    <text evidence="1">The sequence shown here is derived from an EMBL/GenBank/DDBJ whole genome shotgun (WGS) entry which is preliminary data.</text>
</comment>
<proteinExistence type="predicted"/>